<dbReference type="RefSeq" id="WP_094694790.1">
    <property type="nucleotide sequence ID" value="NZ_JBDNSV010000003.1"/>
</dbReference>
<reference evidence="2 3" key="1">
    <citation type="journal article" date="2017" name="BMC Genomics">
        <title>Comparative genomic and phylogenomic analyses of the Bifidobacteriaceae family.</title>
        <authorList>
            <person name="Lugli G.A."/>
            <person name="Milani C."/>
            <person name="Turroni F."/>
            <person name="Duranti S."/>
            <person name="Mancabelli L."/>
            <person name="Mangifesta M."/>
            <person name="Ferrario C."/>
            <person name="Modesto M."/>
            <person name="Mattarelli P."/>
            <person name="Jiri K."/>
            <person name="van Sinderen D."/>
            <person name="Ventura M."/>
        </authorList>
    </citation>
    <scope>NUCLEOTIDE SEQUENCE [LARGE SCALE GENOMIC DNA]</scope>
    <source>
        <strain evidence="2 3">LMG 28769</strain>
    </source>
</reference>
<protein>
    <submittedName>
        <fullName evidence="2">Uncharacterized protein</fullName>
    </submittedName>
</protein>
<dbReference type="Proteomes" id="UP000216451">
    <property type="component" value="Unassembled WGS sequence"/>
</dbReference>
<keyword evidence="3" id="KW-1185">Reference proteome</keyword>
<accession>A0A261G2A4</accession>
<keyword evidence="1" id="KW-0472">Membrane</keyword>
<evidence type="ECO:0000256" key="1">
    <source>
        <dbReference type="SAM" id="Phobius"/>
    </source>
</evidence>
<dbReference type="AlphaFoldDB" id="A0A261G2A4"/>
<dbReference type="EMBL" id="MWXA01000008">
    <property type="protein sequence ID" value="OZG65552.1"/>
    <property type="molecule type" value="Genomic_DNA"/>
</dbReference>
<evidence type="ECO:0000313" key="3">
    <source>
        <dbReference type="Proteomes" id="UP000216451"/>
    </source>
</evidence>
<dbReference type="Gene3D" id="1.20.5.340">
    <property type="match status" value="1"/>
</dbReference>
<keyword evidence="1" id="KW-1133">Transmembrane helix</keyword>
<proteinExistence type="predicted"/>
<comment type="caution">
    <text evidence="2">The sequence shown here is derived from an EMBL/GenBank/DDBJ whole genome shotgun (WGS) entry which is preliminary data.</text>
</comment>
<organism evidence="2 3">
    <name type="scientific">Bifidobacterium aquikefiri</name>
    <dbReference type="NCBI Taxonomy" id="1653207"/>
    <lineage>
        <taxon>Bacteria</taxon>
        <taxon>Bacillati</taxon>
        <taxon>Actinomycetota</taxon>
        <taxon>Actinomycetes</taxon>
        <taxon>Bifidobacteriales</taxon>
        <taxon>Bifidobacteriaceae</taxon>
        <taxon>Bifidobacterium</taxon>
    </lineage>
</organism>
<gene>
    <name evidence="2" type="ORF">BAQU_1735</name>
</gene>
<name>A0A261G2A4_9BIFI</name>
<sequence>MENLDWGALYRDVGELVEQNKTLYHKTDDHETRVRIIEGEVVKQRNDVQDLSDKVDVLDGKVDGLSKGVTDLSGQVSGLRESIDNLQGPHARRLKLWQWMCRHANPLMAALLAAIGSGFGGYLLGFIIHS</sequence>
<keyword evidence="1" id="KW-0812">Transmembrane</keyword>
<feature type="transmembrane region" description="Helical" evidence="1">
    <location>
        <begin position="107"/>
        <end position="128"/>
    </location>
</feature>
<dbReference type="GeneID" id="98296389"/>
<evidence type="ECO:0000313" key="2">
    <source>
        <dbReference type="EMBL" id="OZG65552.1"/>
    </source>
</evidence>